<dbReference type="AlphaFoldDB" id="A0AAE8ZWD1"/>
<protein>
    <recommendedName>
        <fullName evidence="4">Protein kinase domain-containing protein</fullName>
    </recommendedName>
</protein>
<accession>A0AAE8ZWD1</accession>
<evidence type="ECO:0008006" key="4">
    <source>
        <dbReference type="Google" id="ProtNLM"/>
    </source>
</evidence>
<evidence type="ECO:0000256" key="1">
    <source>
        <dbReference type="SAM" id="Phobius"/>
    </source>
</evidence>
<dbReference type="Proteomes" id="UP000827892">
    <property type="component" value="Chromosome X"/>
</dbReference>
<evidence type="ECO:0000313" key="2">
    <source>
        <dbReference type="EMBL" id="ULT81534.1"/>
    </source>
</evidence>
<dbReference type="Gene3D" id="1.10.510.10">
    <property type="entry name" value="Transferase(Phosphotransferase) domain 1"/>
    <property type="match status" value="1"/>
</dbReference>
<keyword evidence="1" id="KW-1133">Transmembrane helix</keyword>
<dbReference type="InterPro" id="IPR011009">
    <property type="entry name" value="Kinase-like_dom_sf"/>
</dbReference>
<evidence type="ECO:0000313" key="3">
    <source>
        <dbReference type="Proteomes" id="UP000827892"/>
    </source>
</evidence>
<keyword evidence="1" id="KW-0812">Transmembrane</keyword>
<dbReference type="SUPFAM" id="SSF56112">
    <property type="entry name" value="Protein kinase-like (PK-like)"/>
    <property type="match status" value="1"/>
</dbReference>
<keyword evidence="1" id="KW-0472">Membrane</keyword>
<proteinExistence type="predicted"/>
<gene>
    <name evidence="2" type="ORF">L3Y34_011476</name>
</gene>
<sequence>MLNDEKIIEYAYCYEAKNRIVSVRSFNEECVNATLDCAKNDGCSDASDKIRCWSQSSSVRLTTFNMMFRILLAFCLFSTAASVTLVICQQSYIPNGTILNERFVIERQLGAWYGERCYHGRDSQNNKQIVLKAFLPADPRIQAYVDFFKECSGMQGIPTFLAHFSSYETHEYNGVLLRGILNARMFHISLENTIRLGYRLFKILHAIHLKGYVHKNIQPLSITCDVGPDGHANPYAVLTPQTMWLGDLYLQLEEMRADRLSHLQVMAALRRAVPGFDPQTAITYPNDVESVYHLID</sequence>
<feature type="transmembrane region" description="Helical" evidence="1">
    <location>
        <begin position="66"/>
        <end position="87"/>
    </location>
</feature>
<name>A0AAE8ZWD1_CAEBR</name>
<organism evidence="2 3">
    <name type="scientific">Caenorhabditis briggsae</name>
    <dbReference type="NCBI Taxonomy" id="6238"/>
    <lineage>
        <taxon>Eukaryota</taxon>
        <taxon>Metazoa</taxon>
        <taxon>Ecdysozoa</taxon>
        <taxon>Nematoda</taxon>
        <taxon>Chromadorea</taxon>
        <taxon>Rhabditida</taxon>
        <taxon>Rhabditina</taxon>
        <taxon>Rhabditomorpha</taxon>
        <taxon>Rhabditoidea</taxon>
        <taxon>Rhabditidae</taxon>
        <taxon>Peloderinae</taxon>
        <taxon>Caenorhabditis</taxon>
    </lineage>
</organism>
<reference evidence="2 3" key="1">
    <citation type="submission" date="2022-05" db="EMBL/GenBank/DDBJ databases">
        <title>Chromosome-level reference genomes for two strains of Caenorhabditis briggsae: an improved platform for comparative genomics.</title>
        <authorList>
            <person name="Stevens L."/>
            <person name="Andersen E.C."/>
        </authorList>
    </citation>
    <scope>NUCLEOTIDE SEQUENCE [LARGE SCALE GENOMIC DNA]</scope>
    <source>
        <strain evidence="2">QX1410_ONT</strain>
        <tissue evidence="2">Whole-organism</tissue>
    </source>
</reference>
<dbReference type="EMBL" id="CP090896">
    <property type="protein sequence ID" value="ULT81534.1"/>
    <property type="molecule type" value="Genomic_DNA"/>
</dbReference>